<sequence length="76" mass="8804">MLRKQKIFNTKLKVLRAEKNITQEDLAIDLGVNRSTISEIERGTFNPSLKLAFSIAKYFDKKVDDVFEILEVDDNE</sequence>
<dbReference type="AlphaFoldDB" id="A0A7X2T1D6"/>
<dbReference type="InterPro" id="IPR010982">
    <property type="entry name" value="Lambda_DNA-bd_dom_sf"/>
</dbReference>
<dbReference type="Gene3D" id="1.10.260.40">
    <property type="entry name" value="lambda repressor-like DNA-binding domains"/>
    <property type="match status" value="1"/>
</dbReference>
<dbReference type="PANTHER" id="PTHR46558:SF4">
    <property type="entry name" value="DNA-BIDING PHAGE PROTEIN"/>
    <property type="match status" value="1"/>
</dbReference>
<gene>
    <name evidence="3" type="ORF">FYJ33_08865</name>
</gene>
<dbReference type="GO" id="GO:0003677">
    <property type="term" value="F:DNA binding"/>
    <property type="evidence" value="ECO:0007669"/>
    <property type="project" value="UniProtKB-KW"/>
</dbReference>
<dbReference type="EMBL" id="VULX01000011">
    <property type="protein sequence ID" value="MSR91517.1"/>
    <property type="molecule type" value="Genomic_DNA"/>
</dbReference>
<name>A0A7X2T1D6_9CLOT</name>
<proteinExistence type="predicted"/>
<protein>
    <submittedName>
        <fullName evidence="3">Helix-turn-helix transcriptional regulator</fullName>
    </submittedName>
</protein>
<dbReference type="PROSITE" id="PS50943">
    <property type="entry name" value="HTH_CROC1"/>
    <property type="match status" value="1"/>
</dbReference>
<evidence type="ECO:0000259" key="2">
    <source>
        <dbReference type="PROSITE" id="PS50943"/>
    </source>
</evidence>
<dbReference type="Pfam" id="PF01381">
    <property type="entry name" value="HTH_3"/>
    <property type="match status" value="1"/>
</dbReference>
<dbReference type="SMART" id="SM00530">
    <property type="entry name" value="HTH_XRE"/>
    <property type="match status" value="1"/>
</dbReference>
<dbReference type="CDD" id="cd00093">
    <property type="entry name" value="HTH_XRE"/>
    <property type="match status" value="1"/>
</dbReference>
<dbReference type="InterPro" id="IPR001387">
    <property type="entry name" value="Cro/C1-type_HTH"/>
</dbReference>
<keyword evidence="4" id="KW-1185">Reference proteome</keyword>
<evidence type="ECO:0000313" key="3">
    <source>
        <dbReference type="EMBL" id="MSR91517.1"/>
    </source>
</evidence>
<evidence type="ECO:0000256" key="1">
    <source>
        <dbReference type="ARBA" id="ARBA00023125"/>
    </source>
</evidence>
<feature type="domain" description="HTH cro/C1-type" evidence="2">
    <location>
        <begin position="12"/>
        <end position="66"/>
    </location>
</feature>
<dbReference type="RefSeq" id="WP_154531407.1">
    <property type="nucleotide sequence ID" value="NZ_JAXFSD010000091.1"/>
</dbReference>
<keyword evidence="1" id="KW-0238">DNA-binding</keyword>
<evidence type="ECO:0000313" key="4">
    <source>
        <dbReference type="Proteomes" id="UP000460287"/>
    </source>
</evidence>
<organism evidence="3 4">
    <name type="scientific">Inconstantimicrobium porci</name>
    <dbReference type="NCBI Taxonomy" id="2652291"/>
    <lineage>
        <taxon>Bacteria</taxon>
        <taxon>Bacillati</taxon>
        <taxon>Bacillota</taxon>
        <taxon>Clostridia</taxon>
        <taxon>Eubacteriales</taxon>
        <taxon>Clostridiaceae</taxon>
        <taxon>Inconstantimicrobium</taxon>
    </lineage>
</organism>
<accession>A0A7X2T1D6</accession>
<dbReference type="PANTHER" id="PTHR46558">
    <property type="entry name" value="TRACRIPTIONAL REGULATORY PROTEIN-RELATED-RELATED"/>
    <property type="match status" value="1"/>
</dbReference>
<dbReference type="SUPFAM" id="SSF47413">
    <property type="entry name" value="lambda repressor-like DNA-binding domains"/>
    <property type="match status" value="1"/>
</dbReference>
<dbReference type="Proteomes" id="UP000460287">
    <property type="component" value="Unassembled WGS sequence"/>
</dbReference>
<comment type="caution">
    <text evidence="3">The sequence shown here is derived from an EMBL/GenBank/DDBJ whole genome shotgun (WGS) entry which is preliminary data.</text>
</comment>
<reference evidence="3 4" key="1">
    <citation type="submission" date="2019-08" db="EMBL/GenBank/DDBJ databases">
        <title>In-depth cultivation of the pig gut microbiome towards novel bacterial diversity and tailored functional studies.</title>
        <authorList>
            <person name="Wylensek D."/>
            <person name="Hitch T.C.A."/>
            <person name="Clavel T."/>
        </authorList>
    </citation>
    <scope>NUCLEOTIDE SEQUENCE [LARGE SCALE GENOMIC DNA]</scope>
    <source>
        <strain evidence="3 4">WCA-383-APC-5B</strain>
    </source>
</reference>